<gene>
    <name evidence="1" type="ORF">GGD41_005302</name>
</gene>
<reference evidence="1 2" key="1">
    <citation type="submission" date="2020-07" db="EMBL/GenBank/DDBJ databases">
        <title>Exploring microbial biodiversity for novel pathways involved in the catabolism of aromatic compounds derived from lignin.</title>
        <authorList>
            <person name="Elkins J."/>
        </authorList>
    </citation>
    <scope>NUCLEOTIDE SEQUENCE [LARGE SCALE GENOMIC DNA]</scope>
    <source>
        <strain evidence="1 2">H2C3B</strain>
    </source>
</reference>
<organism evidence="1 2">
    <name type="scientific">Paraburkholderia bryophila</name>
    <dbReference type="NCBI Taxonomy" id="420952"/>
    <lineage>
        <taxon>Bacteria</taxon>
        <taxon>Pseudomonadati</taxon>
        <taxon>Pseudomonadota</taxon>
        <taxon>Betaproteobacteria</taxon>
        <taxon>Burkholderiales</taxon>
        <taxon>Burkholderiaceae</taxon>
        <taxon>Paraburkholderia</taxon>
    </lineage>
</organism>
<name>A0A7Y9WC10_9BURK</name>
<evidence type="ECO:0000313" key="1">
    <source>
        <dbReference type="EMBL" id="NYH18074.1"/>
    </source>
</evidence>
<proteinExistence type="predicted"/>
<dbReference type="Proteomes" id="UP000572540">
    <property type="component" value="Unassembled WGS sequence"/>
</dbReference>
<sequence>MAESQFGDADADNAREARAKARPWLWQKAIVILYRLKMQIHLPNRLMRKAHQHDGAVALGPR</sequence>
<comment type="caution">
    <text evidence="1">The sequence shown here is derived from an EMBL/GenBank/DDBJ whole genome shotgun (WGS) entry which is preliminary data.</text>
</comment>
<evidence type="ECO:0000313" key="2">
    <source>
        <dbReference type="Proteomes" id="UP000572540"/>
    </source>
</evidence>
<protein>
    <submittedName>
        <fullName evidence="1">Uncharacterized protein</fullName>
    </submittedName>
</protein>
<dbReference type="RefSeq" id="WP_179707208.1">
    <property type="nucleotide sequence ID" value="NZ_JACCAU010000001.1"/>
</dbReference>
<accession>A0A7Y9WC10</accession>
<dbReference type="AlphaFoldDB" id="A0A7Y9WC10"/>
<dbReference type="EMBL" id="JACCAU010000001">
    <property type="protein sequence ID" value="NYH18074.1"/>
    <property type="molecule type" value="Genomic_DNA"/>
</dbReference>